<proteinExistence type="predicted"/>
<evidence type="ECO:0000313" key="3">
    <source>
        <dbReference type="Proteomes" id="UP001156641"/>
    </source>
</evidence>
<keyword evidence="3" id="KW-1185">Reference proteome</keyword>
<dbReference type="Gene3D" id="3.10.450.50">
    <property type="match status" value="1"/>
</dbReference>
<comment type="caution">
    <text evidence="2">The sequence shown here is derived from an EMBL/GenBank/DDBJ whole genome shotgun (WGS) entry which is preliminary data.</text>
</comment>
<dbReference type="EMBL" id="BSOS01000094">
    <property type="protein sequence ID" value="GLR68665.1"/>
    <property type="molecule type" value="Genomic_DNA"/>
</dbReference>
<evidence type="ECO:0000313" key="2">
    <source>
        <dbReference type="EMBL" id="GLR68665.1"/>
    </source>
</evidence>
<evidence type="ECO:0008006" key="4">
    <source>
        <dbReference type="Google" id="ProtNLM"/>
    </source>
</evidence>
<name>A0ABQ6A872_9PROT</name>
<accession>A0ABQ6A872</accession>
<dbReference type="InterPro" id="IPR004027">
    <property type="entry name" value="SEC_C_motif"/>
</dbReference>
<sequence length="474" mass="52909">MVGKHYSRPPEPEMANKIGRNDPCTCGSGKKSKHCCGSAMGNVKAAEPAGHERAIERAIDWLMNKHRKAAFAALDDLLFGGLSDEEADRLRHLDPETLQNIQINVMEWLLAEGDILAHGTRKRVADCLLGPGGALFTVGERTFIEQLAARPLHLYIVTDTIPGRQITLCDALDARKRPITVQEKSGSQTLTAGTYLGCRVLAFDNRLELSGAVYPFSQLMGPEAVKYIKNRLKDFKNHPEEASAFIGLALQRKWLEQYVVPMTMPTMMDAYSGEPILLITDHYRVEDWEKLAKILDLQTDVEGDQKSGWTRFIDCEDGERRNLAAINIEPTPNRISIFYKTRNYADKGRPWFDALTDGAVKFLMQEISDLTGAMVGRSPARREPQEIGQEDLPPELITEAIAKALHRAYAHWADEPIPALSGKTPRQAMKTPAGSERVKGLIRSYEADEKEQAAQQNRAPASFDFLWQEIGVSP</sequence>
<evidence type="ECO:0000256" key="1">
    <source>
        <dbReference type="SAM" id="MobiDB-lite"/>
    </source>
</evidence>
<dbReference type="Pfam" id="PF02810">
    <property type="entry name" value="SEC-C"/>
    <property type="match status" value="1"/>
</dbReference>
<reference evidence="3" key="1">
    <citation type="journal article" date="2019" name="Int. J. Syst. Evol. Microbiol.">
        <title>The Global Catalogue of Microorganisms (GCM) 10K type strain sequencing project: providing services to taxonomists for standard genome sequencing and annotation.</title>
        <authorList>
            <consortium name="The Broad Institute Genomics Platform"/>
            <consortium name="The Broad Institute Genome Sequencing Center for Infectious Disease"/>
            <person name="Wu L."/>
            <person name="Ma J."/>
        </authorList>
    </citation>
    <scope>NUCLEOTIDE SEQUENCE [LARGE SCALE GENOMIC DNA]</scope>
    <source>
        <strain evidence="3">NBRC 112502</strain>
    </source>
</reference>
<feature type="region of interest" description="Disordered" evidence="1">
    <location>
        <begin position="1"/>
        <end position="22"/>
    </location>
</feature>
<dbReference type="Proteomes" id="UP001156641">
    <property type="component" value="Unassembled WGS sequence"/>
</dbReference>
<protein>
    <recommendedName>
        <fullName evidence="4">Antitoxin Xre/MbcA/ParS-like toxin-binding domain-containing protein</fullName>
    </recommendedName>
</protein>
<dbReference type="SUPFAM" id="SSF103642">
    <property type="entry name" value="Sec-C motif"/>
    <property type="match status" value="1"/>
</dbReference>
<gene>
    <name evidence="2" type="ORF">GCM10010909_33470</name>
</gene>
<organism evidence="2 3">
    <name type="scientific">Acidocella aquatica</name>
    <dbReference type="NCBI Taxonomy" id="1922313"/>
    <lineage>
        <taxon>Bacteria</taxon>
        <taxon>Pseudomonadati</taxon>
        <taxon>Pseudomonadota</taxon>
        <taxon>Alphaproteobacteria</taxon>
        <taxon>Acetobacterales</taxon>
        <taxon>Acidocellaceae</taxon>
        <taxon>Acidocella</taxon>
    </lineage>
</organism>